<evidence type="ECO:0000313" key="3">
    <source>
        <dbReference type="Proteomes" id="UP000429644"/>
    </source>
</evidence>
<reference evidence="2 3" key="1">
    <citation type="submission" date="2019-10" db="EMBL/GenBank/DDBJ databases">
        <title>Georgenia wutianyii sp. nov. and Georgenia yuyongxinii sp. nov. isolated from plateau pika (Ochotona curzoniae) in the Qinghai-Tibet plateau of China.</title>
        <authorList>
            <person name="Tian Z."/>
        </authorList>
    </citation>
    <scope>NUCLEOTIDE SEQUENCE [LARGE SCALE GENOMIC DNA]</scope>
    <source>
        <strain evidence="2 3">JCM 15130</strain>
    </source>
</reference>
<accession>A0A7J9URY7</accession>
<proteinExistence type="predicted"/>
<comment type="caution">
    <text evidence="2">The sequence shown here is derived from an EMBL/GenBank/DDBJ whole genome shotgun (WGS) entry which is preliminary data.</text>
</comment>
<dbReference type="AlphaFoldDB" id="A0A7J9URY7"/>
<dbReference type="InterPro" id="IPR025438">
    <property type="entry name" value="DUF4180"/>
</dbReference>
<dbReference type="Pfam" id="PF13788">
    <property type="entry name" value="DUF4180"/>
    <property type="match status" value="1"/>
</dbReference>
<protein>
    <submittedName>
        <fullName evidence="2">DUF4180 domain-containing protein</fullName>
    </submittedName>
</protein>
<dbReference type="EMBL" id="WHPD01000079">
    <property type="protein sequence ID" value="MPV87103.1"/>
    <property type="molecule type" value="Genomic_DNA"/>
</dbReference>
<dbReference type="OrthoDB" id="8595425at2"/>
<dbReference type="Proteomes" id="UP000429644">
    <property type="component" value="Unassembled WGS sequence"/>
</dbReference>
<dbReference type="RefSeq" id="WP_152229666.1">
    <property type="nucleotide sequence ID" value="NZ_BAAAOT010000001.1"/>
</dbReference>
<name>A0A7J9URY7_9MICO</name>
<sequence length="121" mass="12662">MTVQTVNETVVLHLPADGAPIGSGQDALDLVGEAWASGAELVAVPASRLTPAFFDLRSGHAGEFVQKLVNYRMRLAVLGDISAYVAASEALGAFVAESNRGAHVWFLDGPEDLAGRLAMVV</sequence>
<organism evidence="2 3">
    <name type="scientific">Georgenia ruanii</name>
    <dbReference type="NCBI Taxonomy" id="348442"/>
    <lineage>
        <taxon>Bacteria</taxon>
        <taxon>Bacillati</taxon>
        <taxon>Actinomycetota</taxon>
        <taxon>Actinomycetes</taxon>
        <taxon>Micrococcales</taxon>
        <taxon>Bogoriellaceae</taxon>
        <taxon>Georgenia</taxon>
    </lineage>
</organism>
<gene>
    <name evidence="2" type="ORF">GB882_00365</name>
</gene>
<evidence type="ECO:0000313" key="2">
    <source>
        <dbReference type="EMBL" id="MPV87103.1"/>
    </source>
</evidence>
<evidence type="ECO:0000259" key="1">
    <source>
        <dbReference type="Pfam" id="PF13788"/>
    </source>
</evidence>
<feature type="domain" description="DUF4180" evidence="1">
    <location>
        <begin position="7"/>
        <end position="117"/>
    </location>
</feature>
<keyword evidence="3" id="KW-1185">Reference proteome</keyword>